<keyword evidence="2 6" id="KW-0863">Zinc-finger</keyword>
<dbReference type="CDD" id="cd00130">
    <property type="entry name" value="PAS"/>
    <property type="match status" value="1"/>
</dbReference>
<feature type="region of interest" description="Disordered" evidence="7">
    <location>
        <begin position="298"/>
        <end position="414"/>
    </location>
</feature>
<evidence type="ECO:0000256" key="6">
    <source>
        <dbReference type="PROSITE-ProRule" id="PRU00094"/>
    </source>
</evidence>
<evidence type="ECO:0008006" key="12">
    <source>
        <dbReference type="Google" id="ProtNLM"/>
    </source>
</evidence>
<dbReference type="Gene3D" id="3.30.450.20">
    <property type="entry name" value="PAS domain"/>
    <property type="match status" value="1"/>
</dbReference>
<dbReference type="PANTHER" id="PTHR47172">
    <property type="entry name" value="OS01G0976800 PROTEIN"/>
    <property type="match status" value="1"/>
</dbReference>
<proteinExistence type="predicted"/>
<dbReference type="Pfam" id="PF00320">
    <property type="entry name" value="GATA"/>
    <property type="match status" value="1"/>
</dbReference>
<dbReference type="PROSITE" id="PS50114">
    <property type="entry name" value="GATA_ZN_FINGER_2"/>
    <property type="match status" value="1"/>
</dbReference>
<feature type="compositionally biased region" description="Low complexity" evidence="7">
    <location>
        <begin position="302"/>
        <end position="335"/>
    </location>
</feature>
<dbReference type="AlphaFoldDB" id="A0A1Y2HP59"/>
<sequence length="554" mass="57044">MQVQLSPQRQHHPQLPPLSPMDSSSSSATTSTSTTGLRRYVPPASPTNPTSPSRPSTAPSHRANDPANADNSSNATSSTSAAAQARPAAARGEKEASGNYPDYMPNPMFASFTKSRNWAQKLVDEVADLICVLTPQGNIVFASSSSRSLVGFGSDEMVHRHISEFIHPDDARHMALAVSTAARTGQPYHLIHRYRRKNADYVILEIHGRTMPPLSTYRSTLGLASATATGAAGQLRDPTLIVSVGREYPGKLSPFLDSVLDLKIEHERLEVRKSEVEASVARNAALKRKQLMQLHSHPLPVAGAGSSTSESTSGYSAAATTSQSPMSPGSSGAASDQSGRERSGSLSIDDSTSSSGGGGSNMPSSRPMPSIPDMPVGQTPSTVGIFGPAGGAAGNSSAGGTTANSQAAGGSGGNLGWYDTSPGAAEIMRNVPQAAKVAPVAVPSSSRLHAETSASGSALAADSAGGGATEAAVTGEAAGEARKKRKKRVVTEIMDRVCISCGSTSSPEWRKGPTGAKTLCNACGLRYAKKVKTEAQALAQQQGGEGAAGDAAQE</sequence>
<feature type="domain" description="PAS" evidence="8">
    <location>
        <begin position="115"/>
        <end position="185"/>
    </location>
</feature>
<dbReference type="NCBIfam" id="TIGR00229">
    <property type="entry name" value="sensory_box"/>
    <property type="match status" value="1"/>
</dbReference>
<keyword evidence="11" id="KW-1185">Reference proteome</keyword>
<feature type="domain" description="GATA-type" evidence="9">
    <location>
        <begin position="492"/>
        <end position="527"/>
    </location>
</feature>
<evidence type="ECO:0000256" key="3">
    <source>
        <dbReference type="ARBA" id="ARBA00022833"/>
    </source>
</evidence>
<keyword evidence="4" id="KW-0805">Transcription regulation</keyword>
<dbReference type="PROSITE" id="PS00344">
    <property type="entry name" value="GATA_ZN_FINGER_1"/>
    <property type="match status" value="1"/>
</dbReference>
<feature type="compositionally biased region" description="Low complexity" evidence="7">
    <location>
        <begin position="394"/>
        <end position="408"/>
    </location>
</feature>
<dbReference type="GO" id="GO:0043565">
    <property type="term" value="F:sequence-specific DNA binding"/>
    <property type="evidence" value="ECO:0007669"/>
    <property type="project" value="InterPro"/>
</dbReference>
<organism evidence="10 11">
    <name type="scientific">Catenaria anguillulae PL171</name>
    <dbReference type="NCBI Taxonomy" id="765915"/>
    <lineage>
        <taxon>Eukaryota</taxon>
        <taxon>Fungi</taxon>
        <taxon>Fungi incertae sedis</taxon>
        <taxon>Blastocladiomycota</taxon>
        <taxon>Blastocladiomycetes</taxon>
        <taxon>Blastocladiales</taxon>
        <taxon>Catenariaceae</taxon>
        <taxon>Catenaria</taxon>
    </lineage>
</organism>
<dbReference type="InterPro" id="IPR013655">
    <property type="entry name" value="PAS_fold_3"/>
</dbReference>
<dbReference type="Proteomes" id="UP000193411">
    <property type="component" value="Unassembled WGS sequence"/>
</dbReference>
<dbReference type="GO" id="GO:0006355">
    <property type="term" value="P:regulation of DNA-templated transcription"/>
    <property type="evidence" value="ECO:0007669"/>
    <property type="project" value="InterPro"/>
</dbReference>
<evidence type="ECO:0000259" key="8">
    <source>
        <dbReference type="PROSITE" id="PS50112"/>
    </source>
</evidence>
<dbReference type="InterPro" id="IPR000679">
    <property type="entry name" value="Znf_GATA"/>
</dbReference>
<dbReference type="GO" id="GO:0008270">
    <property type="term" value="F:zinc ion binding"/>
    <property type="evidence" value="ECO:0007669"/>
    <property type="project" value="UniProtKB-KW"/>
</dbReference>
<feature type="compositionally biased region" description="Low complexity" evidence="7">
    <location>
        <begin position="23"/>
        <end position="35"/>
    </location>
</feature>
<feature type="compositionally biased region" description="Low complexity" evidence="7">
    <location>
        <begin position="361"/>
        <end position="375"/>
    </location>
</feature>
<dbReference type="STRING" id="765915.A0A1Y2HP59"/>
<evidence type="ECO:0000256" key="4">
    <source>
        <dbReference type="ARBA" id="ARBA00023015"/>
    </source>
</evidence>
<dbReference type="SMART" id="SM00401">
    <property type="entry name" value="ZnF_GATA"/>
    <property type="match status" value="1"/>
</dbReference>
<evidence type="ECO:0000256" key="1">
    <source>
        <dbReference type="ARBA" id="ARBA00022723"/>
    </source>
</evidence>
<keyword evidence="5" id="KW-0804">Transcription</keyword>
<name>A0A1Y2HP59_9FUNG</name>
<dbReference type="InterPro" id="IPR000014">
    <property type="entry name" value="PAS"/>
</dbReference>
<evidence type="ECO:0000313" key="10">
    <source>
        <dbReference type="EMBL" id="ORZ34902.1"/>
    </source>
</evidence>
<dbReference type="PANTHER" id="PTHR47172:SF24">
    <property type="entry name" value="GATA ZINC FINGER DOMAIN-CONTAINING PROTEIN 14-RELATED"/>
    <property type="match status" value="1"/>
</dbReference>
<dbReference type="SUPFAM" id="SSF57716">
    <property type="entry name" value="Glucocorticoid receptor-like (DNA-binding domain)"/>
    <property type="match status" value="1"/>
</dbReference>
<dbReference type="InterPro" id="IPR035965">
    <property type="entry name" value="PAS-like_dom_sf"/>
</dbReference>
<evidence type="ECO:0000256" key="5">
    <source>
        <dbReference type="ARBA" id="ARBA00023163"/>
    </source>
</evidence>
<keyword evidence="3" id="KW-0862">Zinc</keyword>
<feature type="region of interest" description="Disordered" evidence="7">
    <location>
        <begin position="1"/>
        <end position="104"/>
    </location>
</feature>
<evidence type="ECO:0000313" key="11">
    <source>
        <dbReference type="Proteomes" id="UP000193411"/>
    </source>
</evidence>
<feature type="compositionally biased region" description="Low complexity" evidence="7">
    <location>
        <begin position="47"/>
        <end position="90"/>
    </location>
</feature>
<evidence type="ECO:0000256" key="7">
    <source>
        <dbReference type="SAM" id="MobiDB-lite"/>
    </source>
</evidence>
<dbReference type="InterPro" id="IPR013088">
    <property type="entry name" value="Znf_NHR/GATA"/>
</dbReference>
<dbReference type="SUPFAM" id="SSF55785">
    <property type="entry name" value="PYP-like sensor domain (PAS domain)"/>
    <property type="match status" value="1"/>
</dbReference>
<dbReference type="OrthoDB" id="2162994at2759"/>
<dbReference type="Pfam" id="PF08447">
    <property type="entry name" value="PAS_3"/>
    <property type="match status" value="1"/>
</dbReference>
<gene>
    <name evidence="10" type="ORF">BCR44DRAFT_49868</name>
</gene>
<evidence type="ECO:0000259" key="9">
    <source>
        <dbReference type="PROSITE" id="PS50114"/>
    </source>
</evidence>
<accession>A0A1Y2HP59</accession>
<feature type="compositionally biased region" description="Low complexity" evidence="7">
    <location>
        <begin position="344"/>
        <end position="354"/>
    </location>
</feature>
<dbReference type="SMART" id="SM00091">
    <property type="entry name" value="PAS"/>
    <property type="match status" value="1"/>
</dbReference>
<evidence type="ECO:0000256" key="2">
    <source>
        <dbReference type="ARBA" id="ARBA00022771"/>
    </source>
</evidence>
<reference evidence="10 11" key="1">
    <citation type="submission" date="2016-07" db="EMBL/GenBank/DDBJ databases">
        <title>Pervasive Adenine N6-methylation of Active Genes in Fungi.</title>
        <authorList>
            <consortium name="DOE Joint Genome Institute"/>
            <person name="Mondo S.J."/>
            <person name="Dannebaum R.O."/>
            <person name="Kuo R.C."/>
            <person name="Labutti K."/>
            <person name="Haridas S."/>
            <person name="Kuo A."/>
            <person name="Salamov A."/>
            <person name="Ahrendt S.R."/>
            <person name="Lipzen A."/>
            <person name="Sullivan W."/>
            <person name="Andreopoulos W.B."/>
            <person name="Clum A."/>
            <person name="Lindquist E."/>
            <person name="Daum C."/>
            <person name="Ramamoorthy G.K."/>
            <person name="Gryganskyi A."/>
            <person name="Culley D."/>
            <person name="Magnuson J.K."/>
            <person name="James T.Y."/>
            <person name="O'Malley M.A."/>
            <person name="Stajich J.E."/>
            <person name="Spatafora J.W."/>
            <person name="Visel A."/>
            <person name="Grigoriev I.V."/>
        </authorList>
    </citation>
    <scope>NUCLEOTIDE SEQUENCE [LARGE SCALE GENOMIC DNA]</scope>
    <source>
        <strain evidence="10 11">PL171</strain>
    </source>
</reference>
<dbReference type="CDD" id="cd00202">
    <property type="entry name" value="ZnF_GATA"/>
    <property type="match status" value="1"/>
</dbReference>
<comment type="caution">
    <text evidence="10">The sequence shown here is derived from an EMBL/GenBank/DDBJ whole genome shotgun (WGS) entry which is preliminary data.</text>
</comment>
<dbReference type="Gene3D" id="3.30.50.10">
    <property type="entry name" value="Erythroid Transcription Factor GATA-1, subunit A"/>
    <property type="match status" value="1"/>
</dbReference>
<keyword evidence="1" id="KW-0479">Metal-binding</keyword>
<dbReference type="EMBL" id="MCFL01000025">
    <property type="protein sequence ID" value="ORZ34902.1"/>
    <property type="molecule type" value="Genomic_DNA"/>
</dbReference>
<protein>
    <recommendedName>
        <fullName evidence="12">GATA-type domain-containing protein</fullName>
    </recommendedName>
</protein>
<dbReference type="PROSITE" id="PS50112">
    <property type="entry name" value="PAS"/>
    <property type="match status" value="1"/>
</dbReference>